<dbReference type="Proteomes" id="UP000287651">
    <property type="component" value="Unassembled WGS sequence"/>
</dbReference>
<protein>
    <submittedName>
        <fullName evidence="1">Uncharacterized protein</fullName>
    </submittedName>
</protein>
<reference evidence="1 2" key="1">
    <citation type="journal article" date="2014" name="Agronomy (Basel)">
        <title>A Draft Genome Sequence for Ensete ventricosum, the Drought-Tolerant Tree Against Hunger.</title>
        <authorList>
            <person name="Harrison J."/>
            <person name="Moore K.A."/>
            <person name="Paszkiewicz K."/>
            <person name="Jones T."/>
            <person name="Grant M."/>
            <person name="Ambacheew D."/>
            <person name="Muzemil S."/>
            <person name="Studholme D.J."/>
        </authorList>
    </citation>
    <scope>NUCLEOTIDE SEQUENCE [LARGE SCALE GENOMIC DNA]</scope>
</reference>
<evidence type="ECO:0000313" key="1">
    <source>
        <dbReference type="EMBL" id="RRT52194.1"/>
    </source>
</evidence>
<organism evidence="1 2">
    <name type="scientific">Ensete ventricosum</name>
    <name type="common">Abyssinian banana</name>
    <name type="synonym">Musa ensete</name>
    <dbReference type="NCBI Taxonomy" id="4639"/>
    <lineage>
        <taxon>Eukaryota</taxon>
        <taxon>Viridiplantae</taxon>
        <taxon>Streptophyta</taxon>
        <taxon>Embryophyta</taxon>
        <taxon>Tracheophyta</taxon>
        <taxon>Spermatophyta</taxon>
        <taxon>Magnoliopsida</taxon>
        <taxon>Liliopsida</taxon>
        <taxon>Zingiberales</taxon>
        <taxon>Musaceae</taxon>
        <taxon>Ensete</taxon>
    </lineage>
</organism>
<name>A0A426YKD8_ENSVE</name>
<dbReference type="AlphaFoldDB" id="A0A426YKD8"/>
<accession>A0A426YKD8</accession>
<comment type="caution">
    <text evidence="1">The sequence shown here is derived from an EMBL/GenBank/DDBJ whole genome shotgun (WGS) entry which is preliminary data.</text>
</comment>
<gene>
    <name evidence="1" type="ORF">B296_00016181</name>
</gene>
<sequence length="167" mass="17340">MRRDLPLRHRGSRCNLHAPAAPLHVITNNHKYWRCCTSSAWAVAPSAGTVALGRHLVGWWPLLPAATLVGGSPGRGATPCGFAVSSRHLRPSRNRCLRPQAMPLQAAALAGGCPYKGVLAVVGRPLIGGLGLSQLPLTAGLVVGGRPCMGAGRGWSPLLLAVLAANT</sequence>
<proteinExistence type="predicted"/>
<evidence type="ECO:0000313" key="2">
    <source>
        <dbReference type="Proteomes" id="UP000287651"/>
    </source>
</evidence>
<dbReference type="EMBL" id="AMZH03011804">
    <property type="protein sequence ID" value="RRT52194.1"/>
    <property type="molecule type" value="Genomic_DNA"/>
</dbReference>